<reference evidence="2" key="1">
    <citation type="submission" date="2020-10" db="EMBL/GenBank/DDBJ databases">
        <authorList>
            <person name="Gilroy R."/>
        </authorList>
    </citation>
    <scope>NUCLEOTIDE SEQUENCE</scope>
    <source>
        <strain evidence="2">ChiHecec3B27-6122</strain>
    </source>
</reference>
<organism evidence="2 3">
    <name type="scientific">Candidatus Scatomorpha pullistercoris</name>
    <dbReference type="NCBI Taxonomy" id="2840929"/>
    <lineage>
        <taxon>Bacteria</taxon>
        <taxon>Bacillati</taxon>
        <taxon>Bacillota</taxon>
        <taxon>Clostridia</taxon>
        <taxon>Eubacteriales</taxon>
        <taxon>Candidatus Scatomorpha</taxon>
    </lineage>
</organism>
<keyword evidence="1" id="KW-0472">Membrane</keyword>
<keyword evidence="1" id="KW-0812">Transmembrane</keyword>
<feature type="transmembrane region" description="Helical" evidence="1">
    <location>
        <begin position="252"/>
        <end position="277"/>
    </location>
</feature>
<dbReference type="EMBL" id="DVJS01000014">
    <property type="protein sequence ID" value="HIS96448.1"/>
    <property type="molecule type" value="Genomic_DNA"/>
</dbReference>
<evidence type="ECO:0000313" key="2">
    <source>
        <dbReference type="EMBL" id="HIS96448.1"/>
    </source>
</evidence>
<comment type="caution">
    <text evidence="2">The sequence shown here is derived from an EMBL/GenBank/DDBJ whole genome shotgun (WGS) entry which is preliminary data.</text>
</comment>
<proteinExistence type="predicted"/>
<feature type="transmembrane region" description="Helical" evidence="1">
    <location>
        <begin position="57"/>
        <end position="79"/>
    </location>
</feature>
<evidence type="ECO:0000313" key="3">
    <source>
        <dbReference type="Proteomes" id="UP000886876"/>
    </source>
</evidence>
<evidence type="ECO:0000256" key="1">
    <source>
        <dbReference type="SAM" id="Phobius"/>
    </source>
</evidence>
<feature type="transmembrane region" description="Helical" evidence="1">
    <location>
        <begin position="224"/>
        <end position="246"/>
    </location>
</feature>
<evidence type="ECO:0008006" key="4">
    <source>
        <dbReference type="Google" id="ProtNLM"/>
    </source>
</evidence>
<gene>
    <name evidence="2" type="ORF">IAD42_00570</name>
</gene>
<dbReference type="AlphaFoldDB" id="A0A9D1K747"/>
<feature type="transmembrane region" description="Helical" evidence="1">
    <location>
        <begin position="30"/>
        <end position="51"/>
    </location>
</feature>
<accession>A0A9D1K747</accession>
<dbReference type="Proteomes" id="UP000886876">
    <property type="component" value="Unassembled WGS sequence"/>
</dbReference>
<protein>
    <recommendedName>
        <fullName evidence="4">YcxB-like protein domain-containing protein</fullName>
    </recommendedName>
</protein>
<name>A0A9D1K747_9FIRM</name>
<reference evidence="2" key="2">
    <citation type="journal article" date="2021" name="PeerJ">
        <title>Extensive microbial diversity within the chicken gut microbiome revealed by metagenomics and culture.</title>
        <authorList>
            <person name="Gilroy R."/>
            <person name="Ravi A."/>
            <person name="Getino M."/>
            <person name="Pursley I."/>
            <person name="Horton D.L."/>
            <person name="Alikhan N.F."/>
            <person name="Baker D."/>
            <person name="Gharbi K."/>
            <person name="Hall N."/>
            <person name="Watson M."/>
            <person name="Adriaenssens E.M."/>
            <person name="Foster-Nyarko E."/>
            <person name="Jarju S."/>
            <person name="Secka A."/>
            <person name="Antonio M."/>
            <person name="Oren A."/>
            <person name="Chaudhuri R.R."/>
            <person name="La Ragione R."/>
            <person name="Hildebrand F."/>
            <person name="Pallen M.J."/>
        </authorList>
    </citation>
    <scope>NUCLEOTIDE SEQUENCE</scope>
    <source>
        <strain evidence="2">ChiHecec3B27-6122</strain>
    </source>
</reference>
<keyword evidence="1" id="KW-1133">Transmembrane helix</keyword>
<sequence>MNFSYTVTKEEYLETLILTLKAKRKTPVNILIFVLMTVVQFSFAVWCAVKYGRDNSLIYVLLVLSLGICVVQLVYQLCLGLRARTRMNRDIRRGNISPEFWSRQHVTLKEQVFRLKCGKNELKYDCAYFSRAQKLGGMLLLSFRKGKTVHQLMLPLTALEQVGGAKAFVNALSEAKRESLEPGAEARRPARPEDAACSVTFSYDADEFSRAQVKAARYAYANRIGWTFTNIARLVAAAFLIYHFAIGSYDSIAFRVFVVCIIVLLLYPPVVTFTPLCRLLVRRNTAKLFGERTTMEFSLDVADGKLFYAGDSFRNEIPLDQVYSVAAGAEFTVIYLKNNTVITIPYGTSNSRDTYRLVRLLEDIADDNWKNRSTREKLR</sequence>